<dbReference type="EMBL" id="JAIQCV010000011">
    <property type="protein sequence ID" value="KAH1048760.1"/>
    <property type="molecule type" value="Genomic_DNA"/>
</dbReference>
<comment type="caution">
    <text evidence="4">The sequence shown here is derived from an EMBL/GenBank/DDBJ whole genome shotgun (WGS) entry which is preliminary data.</text>
</comment>
<feature type="coiled-coil region" evidence="1">
    <location>
        <begin position="764"/>
        <end position="826"/>
    </location>
</feature>
<evidence type="ECO:0000313" key="4">
    <source>
        <dbReference type="EMBL" id="KAH1048760.1"/>
    </source>
</evidence>
<keyword evidence="3" id="KW-1133">Transmembrane helix</keyword>
<keyword evidence="1" id="KW-0175">Coiled coil</keyword>
<organism evidence="4 5">
    <name type="scientific">Gossypium stocksii</name>
    <dbReference type="NCBI Taxonomy" id="47602"/>
    <lineage>
        <taxon>Eukaryota</taxon>
        <taxon>Viridiplantae</taxon>
        <taxon>Streptophyta</taxon>
        <taxon>Embryophyta</taxon>
        <taxon>Tracheophyta</taxon>
        <taxon>Spermatophyta</taxon>
        <taxon>Magnoliopsida</taxon>
        <taxon>eudicotyledons</taxon>
        <taxon>Gunneridae</taxon>
        <taxon>Pentapetalae</taxon>
        <taxon>rosids</taxon>
        <taxon>malvids</taxon>
        <taxon>Malvales</taxon>
        <taxon>Malvaceae</taxon>
        <taxon>Malvoideae</taxon>
        <taxon>Gossypium</taxon>
    </lineage>
</organism>
<feature type="region of interest" description="Disordered" evidence="2">
    <location>
        <begin position="440"/>
        <end position="507"/>
    </location>
</feature>
<feature type="region of interest" description="Disordered" evidence="2">
    <location>
        <begin position="528"/>
        <end position="565"/>
    </location>
</feature>
<gene>
    <name evidence="4" type="ORF">J1N35_039544</name>
</gene>
<evidence type="ECO:0000256" key="1">
    <source>
        <dbReference type="SAM" id="Coils"/>
    </source>
</evidence>
<feature type="compositionally biased region" description="Basic and acidic residues" evidence="2">
    <location>
        <begin position="457"/>
        <end position="507"/>
    </location>
</feature>
<reference evidence="4 5" key="1">
    <citation type="journal article" date="2021" name="Plant Biotechnol. J.">
        <title>Multi-omics assisted identification of the key and species-specific regulatory components of drought-tolerant mechanisms in Gossypium stocksii.</title>
        <authorList>
            <person name="Yu D."/>
            <person name="Ke L."/>
            <person name="Zhang D."/>
            <person name="Wu Y."/>
            <person name="Sun Y."/>
            <person name="Mei J."/>
            <person name="Sun J."/>
            <person name="Sun Y."/>
        </authorList>
    </citation>
    <scope>NUCLEOTIDE SEQUENCE [LARGE SCALE GENOMIC DNA]</scope>
    <source>
        <strain evidence="5">cv. E1</strain>
        <tissue evidence="4">Leaf</tissue>
    </source>
</reference>
<accession>A0A9D3UP14</accession>
<keyword evidence="3" id="KW-0812">Transmembrane</keyword>
<dbReference type="OrthoDB" id="1933275at2759"/>
<proteinExistence type="predicted"/>
<name>A0A9D3UP14_9ROSI</name>
<evidence type="ECO:0000256" key="3">
    <source>
        <dbReference type="SAM" id="Phobius"/>
    </source>
</evidence>
<dbReference type="PANTHER" id="PTHR35480">
    <property type="entry name" value="MATERNAL EFFECT EMBRYO ARREST 22"/>
    <property type="match status" value="1"/>
</dbReference>
<evidence type="ECO:0000256" key="2">
    <source>
        <dbReference type="SAM" id="MobiDB-lite"/>
    </source>
</evidence>
<keyword evidence="5" id="KW-1185">Reference proteome</keyword>
<dbReference type="Proteomes" id="UP000828251">
    <property type="component" value="Unassembled WGS sequence"/>
</dbReference>
<feature type="transmembrane region" description="Helical" evidence="3">
    <location>
        <begin position="1681"/>
        <end position="1701"/>
    </location>
</feature>
<evidence type="ECO:0000313" key="5">
    <source>
        <dbReference type="Proteomes" id="UP000828251"/>
    </source>
</evidence>
<keyword evidence="3" id="KW-0472">Membrane</keyword>
<dbReference type="PANTHER" id="PTHR35480:SF1">
    <property type="entry name" value="MATERNAL EFFECT EMBRYO ARREST 22"/>
    <property type="match status" value="1"/>
</dbReference>
<sequence length="1708" mass="192363">MRVSIGSYNTPLSFVTPICSRPGGGGLISISLPSHSPPALRLSSFPGLRFCGGRKILVGARAGVNGASETTSFEPYLEEMDVVTFLDPPNFLIPLDPGSYNPAAYLWKKIEDIPEERRHRLLQLLNPRLISIAWEIAGTRYHDPKFVKKTDSNISFNKDAAIPFHVYNCRTSGGPFLIAWLKFFKKTIFYGNNGKTYGRFSSGSIVAQFANQLCPLYFEVTQMKEVMSTEQPCDLAYEFGDGLFDLDEFPSGFPKPVKHPYPFSDEVVIYIRHIGPGVLVGQAWQEAMAAEFPGTPGTSESSVADAPLEDVQVSRCCQVWKNKYSKAERGRVFLKQGIRILEKGYDDIQAENLTLKKAYEEEQALTKVEKEGREKELALRVSLENELSVLKSEISNLKKKRVSDIEDKIEEIKHLKARVSDMNKEISWLKELVEKEKKRADLEKRKAAEASTYAATERGKAGEEHRLKQLETLRKDVSEAKSKLDSEKSKIDEETKKLQEEKEKAVEERKLVDLEMAKASELRKIAEETKKKAVDKRKSADLEMAKAEKQRKIAKETKKKAVEERKRADLEMAEAVKQRKIAEENMKKAVEVRKQADIEMAKAEEQRKIAEENKKAVEGAKVEEQRKVVEATKKKAVKEKLHNNNLTKQLEQAWRRNEELHKNLHELSGSRNMEEALFDQRDRNTIAAKTEKTAQFKVLKEDADKSKAVSGSLQVEDIEKEKTISERKKADSNTRKAEKKRKLVEVNTKTMKREHRGDHLSKLLEDSKLKINELQKQIHELSSNEKRIGELFVSSNNGISAEVAEVKLLKKQLKFEKERVKHAKDVARLEKCRSNLLQQELGCMKLKLIQLLDRLDAVDNCFLAPAEGIYDMEKAGDFSSMQRTKLKKKLRSLELRQTCLQTENQFLKTRHMDTTASNPLGETFRRDDHLLPIRGGNCCESITGINAKLESLFGGSNKRMLQSSAINSSTAYFSDRQLVGSQERGAHSITTSAKLGEENLNLQPTISSMSGEVTKNRCSENPAVVAENSVKSALGSLGRVKGRVRKRKMMLDTVECIETLCCESKKLHLQLEDKISVLHGMVQMDKPSEEAKSLRCNLQDIAYSVHDRSRKRRKASHEETLAMEQYCDGQQIKQMQGCSEHLCNPDTIDPKTIVGFEEIVYKNYMKLLDLDDAAEEECYRMAVERPVSPTLPEMEFPGIKSFEVDEFRQVQDENCERFSLENENPASSDKFDVMNLNSSIQLQCSRVDTSPKLQHENGCSFGSFDFLKRNEKGFCSTLLAERAFLSHSQNSGVDVEMSVAPSSGDGVVTIPSESEIRSTIESTPKYCVMFSDINDDSSLSRIFRATKTCMVQCSLPAQREFVVHKISHALKLEEELLPREKACVFFSLVLLNFCTATSKNCSLLKDFIPCLHLFAEHINEVISDAEARSVVDELCLDELLSLIEEFLIEGRIMLCAALSSETSVECDSRRHAIVDGSAVVFTHEAASADLLVAGSIILGSVCAAADRAGFLCEAAYNIFRMHRYDTSVVLVILHAFAYVGGNKMFTLRNYSLTMTVLKSIVIFLESEHAPMATATHSFVGDVLPQFHACVGCPFSKDALSVDIVVSLLFTKLQNFARSGFMHQNLIANSSNSSVMSIENIAEQNLSCFLDMNVSCCLDKCSLAGIRSGSVVTETLCDIGDILSLMELLACNLVFFTFFFYYRKRRKEN</sequence>
<protein>
    <submittedName>
        <fullName evidence="4">Uncharacterized protein</fullName>
    </submittedName>
</protein>